<dbReference type="SUPFAM" id="SSF56112">
    <property type="entry name" value="Protein kinase-like (PK-like)"/>
    <property type="match status" value="1"/>
</dbReference>
<dbReference type="InterPro" id="IPR011009">
    <property type="entry name" value="Kinase-like_dom_sf"/>
</dbReference>
<dbReference type="InterPro" id="IPR002575">
    <property type="entry name" value="Aminoglycoside_PTrfase"/>
</dbReference>
<keyword evidence="3" id="KW-1185">Reference proteome</keyword>
<organism evidence="2 3">
    <name type="scientific">Blastomyces parvus</name>
    <dbReference type="NCBI Taxonomy" id="2060905"/>
    <lineage>
        <taxon>Eukaryota</taxon>
        <taxon>Fungi</taxon>
        <taxon>Dikarya</taxon>
        <taxon>Ascomycota</taxon>
        <taxon>Pezizomycotina</taxon>
        <taxon>Eurotiomycetes</taxon>
        <taxon>Eurotiomycetidae</taxon>
        <taxon>Onygenales</taxon>
        <taxon>Ajellomycetaceae</taxon>
        <taxon>Blastomyces</taxon>
    </lineage>
</organism>
<accession>A0A2B7XB83</accession>
<evidence type="ECO:0000313" key="2">
    <source>
        <dbReference type="EMBL" id="PGH06031.1"/>
    </source>
</evidence>
<dbReference type="OrthoDB" id="3645574at2759"/>
<feature type="domain" description="Aminoglycoside phosphotransferase" evidence="1">
    <location>
        <begin position="333"/>
        <end position="380"/>
    </location>
</feature>
<reference evidence="2 3" key="1">
    <citation type="submission" date="2017-10" db="EMBL/GenBank/DDBJ databases">
        <title>Comparative genomics in systemic dimorphic fungi from Ajellomycetaceae.</title>
        <authorList>
            <person name="Munoz J.F."/>
            <person name="Mcewen J.G."/>
            <person name="Clay O.K."/>
            <person name="Cuomo C.A."/>
        </authorList>
    </citation>
    <scope>NUCLEOTIDE SEQUENCE [LARGE SCALE GENOMIC DNA]</scope>
    <source>
        <strain evidence="2 3">UAMH130</strain>
    </source>
</reference>
<proteinExistence type="predicted"/>
<dbReference type="PANTHER" id="PTHR21310:SF37">
    <property type="entry name" value="AMINOGLYCOSIDE PHOSPHOTRANSFERASE DOMAIN-CONTAINING PROTEIN"/>
    <property type="match status" value="1"/>
</dbReference>
<dbReference type="STRING" id="2060905.A0A2B7XB83"/>
<dbReference type="PANTHER" id="PTHR21310">
    <property type="entry name" value="AMINOGLYCOSIDE PHOSPHOTRANSFERASE-RELATED-RELATED"/>
    <property type="match status" value="1"/>
</dbReference>
<name>A0A2B7XB83_9EURO</name>
<dbReference type="Proteomes" id="UP000224080">
    <property type="component" value="Unassembled WGS sequence"/>
</dbReference>
<dbReference type="AlphaFoldDB" id="A0A2B7XB83"/>
<comment type="caution">
    <text evidence="2">The sequence shown here is derived from an EMBL/GenBank/DDBJ whole genome shotgun (WGS) entry which is preliminary data.</text>
</comment>
<sequence>MPQTRSLLGRRVTYSEAKGDETTNILHELTYPPRAASFRDHIKNNAGIIKALVAHHLYLTPSSCHIDISDQSEWLCGSFNLCVPVSIQLQSQKSRRVLMRFPLPYKVAGPGKGDEKVRCEAATYAWLNQECPDIPTACLHGFGLSTGQRMQFTAIRNASLWTRCLEYLKRWILCLFRCPVPCQYMTHPTSAPDELGLSYLLLDYIEDRQMLSQSYAEKSHDTTLRSNLFSDLAKIQLNLFRKPLPHISSLTINNDGVLSLNNQPLTLEICQFENEGIPIEMPQRTTTYSTVDTYIHDLLSLHDDRLHYQPNGASNMQDCLSQMSALSTLRTVYHEFFDRKLQSDPFVLTLTDLHPSNLFVDDDWHITRLVDLEFACIRPIEMQHPPYWLTSQAVDRIDEDQYSKVCNDFINVFEKEERKMLKEKHLKMVRNDLSYTELLKRLWRQGTFWYCLALDSPTGLHHIFYNRIRPRFQIPYEEPKEFDGAFYIAAATFWSSQVWDFVASKDEDKKKYDEQLLDAFQEHSL</sequence>
<protein>
    <recommendedName>
        <fullName evidence="1">Aminoglycoside phosphotransferase domain-containing protein</fullName>
    </recommendedName>
</protein>
<evidence type="ECO:0000313" key="3">
    <source>
        <dbReference type="Proteomes" id="UP000224080"/>
    </source>
</evidence>
<dbReference type="Pfam" id="PF01636">
    <property type="entry name" value="APH"/>
    <property type="match status" value="1"/>
</dbReference>
<gene>
    <name evidence="2" type="ORF">GX51_02622</name>
</gene>
<dbReference type="EMBL" id="PDNC01000025">
    <property type="protein sequence ID" value="PGH06031.1"/>
    <property type="molecule type" value="Genomic_DNA"/>
</dbReference>
<evidence type="ECO:0000259" key="1">
    <source>
        <dbReference type="Pfam" id="PF01636"/>
    </source>
</evidence>
<dbReference type="InterPro" id="IPR051678">
    <property type="entry name" value="AGP_Transferase"/>
</dbReference>